<sequence length="105" mass="11538">MLQLSELLNDPLADPINIATEITAATTAALCVVSVISGEGIPPVKKKRVEEEKSTTFHLLSDPEFVNRFRMKRSTVNDLCLLLAPHIVHGHHNRVARISAQCPCV</sequence>
<organism evidence="1 2">
    <name type="scientific">Penaeus vannamei</name>
    <name type="common">Whiteleg shrimp</name>
    <name type="synonym">Litopenaeus vannamei</name>
    <dbReference type="NCBI Taxonomy" id="6689"/>
    <lineage>
        <taxon>Eukaryota</taxon>
        <taxon>Metazoa</taxon>
        <taxon>Ecdysozoa</taxon>
        <taxon>Arthropoda</taxon>
        <taxon>Crustacea</taxon>
        <taxon>Multicrustacea</taxon>
        <taxon>Malacostraca</taxon>
        <taxon>Eumalacostraca</taxon>
        <taxon>Eucarida</taxon>
        <taxon>Decapoda</taxon>
        <taxon>Dendrobranchiata</taxon>
        <taxon>Penaeoidea</taxon>
        <taxon>Penaeidae</taxon>
        <taxon>Penaeus</taxon>
    </lineage>
</organism>
<evidence type="ECO:0000313" key="1">
    <source>
        <dbReference type="EMBL" id="ROT80380.1"/>
    </source>
</evidence>
<keyword evidence="2" id="KW-1185">Reference proteome</keyword>
<dbReference type="Proteomes" id="UP000283509">
    <property type="component" value="Unassembled WGS sequence"/>
</dbReference>
<reference evidence="1 2" key="1">
    <citation type="submission" date="2018-04" db="EMBL/GenBank/DDBJ databases">
        <authorList>
            <person name="Zhang X."/>
            <person name="Yuan J."/>
            <person name="Li F."/>
            <person name="Xiang J."/>
        </authorList>
    </citation>
    <scope>NUCLEOTIDE SEQUENCE [LARGE SCALE GENOMIC DNA]</scope>
    <source>
        <tissue evidence="1">Muscle</tissue>
    </source>
</reference>
<dbReference type="EMBL" id="QCYY01001124">
    <property type="protein sequence ID" value="ROT80380.1"/>
    <property type="molecule type" value="Genomic_DNA"/>
</dbReference>
<gene>
    <name evidence="1" type="ORF">C7M84_000876</name>
</gene>
<comment type="caution">
    <text evidence="1">The sequence shown here is derived from an EMBL/GenBank/DDBJ whole genome shotgun (WGS) entry which is preliminary data.</text>
</comment>
<protein>
    <submittedName>
        <fullName evidence="1">Uncharacterized protein</fullName>
    </submittedName>
</protein>
<name>A0A423TVA0_PENVA</name>
<dbReference type="OrthoDB" id="6358932at2759"/>
<proteinExistence type="predicted"/>
<reference evidence="1 2" key="2">
    <citation type="submission" date="2019-01" db="EMBL/GenBank/DDBJ databases">
        <title>The decoding of complex shrimp genome reveals the adaptation for benthos swimmer, frequently molting mechanism and breeding impact on genome.</title>
        <authorList>
            <person name="Sun Y."/>
            <person name="Gao Y."/>
            <person name="Yu Y."/>
        </authorList>
    </citation>
    <scope>NUCLEOTIDE SEQUENCE [LARGE SCALE GENOMIC DNA]</scope>
    <source>
        <tissue evidence="1">Muscle</tissue>
    </source>
</reference>
<dbReference type="AlphaFoldDB" id="A0A423TVA0"/>
<accession>A0A423TVA0</accession>
<evidence type="ECO:0000313" key="2">
    <source>
        <dbReference type="Proteomes" id="UP000283509"/>
    </source>
</evidence>